<reference evidence="11" key="1">
    <citation type="submission" date="2020-11" db="EMBL/GenBank/DDBJ databases">
        <authorList>
            <consortium name="DOE Joint Genome Institute"/>
            <person name="Ahrendt S."/>
            <person name="Riley R."/>
            <person name="Andreopoulos W."/>
            <person name="LaButti K."/>
            <person name="Pangilinan J."/>
            <person name="Ruiz-duenas F.J."/>
            <person name="Barrasa J.M."/>
            <person name="Sanchez-Garcia M."/>
            <person name="Camarero S."/>
            <person name="Miyauchi S."/>
            <person name="Serrano A."/>
            <person name="Linde D."/>
            <person name="Babiker R."/>
            <person name="Drula E."/>
            <person name="Ayuso-Fernandez I."/>
            <person name="Pacheco R."/>
            <person name="Padilla G."/>
            <person name="Ferreira P."/>
            <person name="Barriuso J."/>
            <person name="Kellner H."/>
            <person name="Castanera R."/>
            <person name="Alfaro M."/>
            <person name="Ramirez L."/>
            <person name="Pisabarro A.G."/>
            <person name="Kuo A."/>
            <person name="Tritt A."/>
            <person name="Lipzen A."/>
            <person name="He G."/>
            <person name="Yan M."/>
            <person name="Ng V."/>
            <person name="Cullen D."/>
            <person name="Martin F."/>
            <person name="Rosso M.-N."/>
            <person name="Henrissat B."/>
            <person name="Hibbett D."/>
            <person name="Martinez A.T."/>
            <person name="Grigoriev I.V."/>
        </authorList>
    </citation>
    <scope>NUCLEOTIDE SEQUENCE</scope>
    <source>
        <strain evidence="11">AH 44721</strain>
    </source>
</reference>
<evidence type="ECO:0000313" key="11">
    <source>
        <dbReference type="EMBL" id="KAF8888697.1"/>
    </source>
</evidence>
<keyword evidence="4" id="KW-0808">Transferase</keyword>
<evidence type="ECO:0000256" key="4">
    <source>
        <dbReference type="ARBA" id="ARBA00022679"/>
    </source>
</evidence>
<evidence type="ECO:0000256" key="1">
    <source>
        <dbReference type="ARBA" id="ARBA00004323"/>
    </source>
</evidence>
<protein>
    <recommendedName>
        <fullName evidence="10">Hexosyltransferase</fullName>
        <ecNumber evidence="10">2.4.1.-</ecNumber>
    </recommendedName>
</protein>
<evidence type="ECO:0000256" key="10">
    <source>
        <dbReference type="RuleBase" id="RU363063"/>
    </source>
</evidence>
<dbReference type="EMBL" id="JADNYJ010000083">
    <property type="protein sequence ID" value="KAF8888697.1"/>
    <property type="molecule type" value="Genomic_DNA"/>
</dbReference>
<keyword evidence="6 10" id="KW-0735">Signal-anchor</keyword>
<organism evidence="11 12">
    <name type="scientific">Gymnopilus junonius</name>
    <name type="common">Spectacular rustgill mushroom</name>
    <name type="synonym">Gymnopilus spectabilis subsp. junonius</name>
    <dbReference type="NCBI Taxonomy" id="109634"/>
    <lineage>
        <taxon>Eukaryota</taxon>
        <taxon>Fungi</taxon>
        <taxon>Dikarya</taxon>
        <taxon>Basidiomycota</taxon>
        <taxon>Agaricomycotina</taxon>
        <taxon>Agaricomycetes</taxon>
        <taxon>Agaricomycetidae</taxon>
        <taxon>Agaricales</taxon>
        <taxon>Agaricineae</taxon>
        <taxon>Hymenogastraceae</taxon>
        <taxon>Gymnopilus</taxon>
    </lineage>
</organism>
<keyword evidence="7 10" id="KW-1133">Transmembrane helix</keyword>
<evidence type="ECO:0000256" key="7">
    <source>
        <dbReference type="ARBA" id="ARBA00022989"/>
    </source>
</evidence>
<dbReference type="PANTHER" id="PTHR11214">
    <property type="entry name" value="BETA-1,3-N-ACETYLGLUCOSAMINYLTRANSFERASE"/>
    <property type="match status" value="1"/>
</dbReference>
<comment type="similarity">
    <text evidence="2 10">Belongs to the glycosyltransferase 31 family.</text>
</comment>
<evidence type="ECO:0000256" key="8">
    <source>
        <dbReference type="ARBA" id="ARBA00023034"/>
    </source>
</evidence>
<evidence type="ECO:0000313" key="12">
    <source>
        <dbReference type="Proteomes" id="UP000724874"/>
    </source>
</evidence>
<keyword evidence="3 10" id="KW-0328">Glycosyltransferase</keyword>
<evidence type="ECO:0000256" key="3">
    <source>
        <dbReference type="ARBA" id="ARBA00022676"/>
    </source>
</evidence>
<keyword evidence="12" id="KW-1185">Reference proteome</keyword>
<comment type="caution">
    <text evidence="11">The sequence shown here is derived from an EMBL/GenBank/DDBJ whole genome shotgun (WGS) entry which is preliminary data.</text>
</comment>
<dbReference type="GO" id="GO:0016758">
    <property type="term" value="F:hexosyltransferase activity"/>
    <property type="evidence" value="ECO:0007669"/>
    <property type="project" value="InterPro"/>
</dbReference>
<dbReference type="Gene3D" id="3.90.550.50">
    <property type="match status" value="1"/>
</dbReference>
<comment type="subcellular location">
    <subcellularLocation>
        <location evidence="1 10">Golgi apparatus membrane</location>
        <topology evidence="1 10">Single-pass type II membrane protein</topology>
    </subcellularLocation>
</comment>
<keyword evidence="8 10" id="KW-0333">Golgi apparatus</keyword>
<evidence type="ECO:0000256" key="2">
    <source>
        <dbReference type="ARBA" id="ARBA00008661"/>
    </source>
</evidence>
<evidence type="ECO:0000256" key="9">
    <source>
        <dbReference type="ARBA" id="ARBA00023136"/>
    </source>
</evidence>
<dbReference type="Pfam" id="PF01762">
    <property type="entry name" value="Galactosyl_T"/>
    <property type="match status" value="1"/>
</dbReference>
<accession>A0A9P5NKB0</accession>
<dbReference type="AlphaFoldDB" id="A0A9P5NKB0"/>
<dbReference type="GO" id="GO:0000139">
    <property type="term" value="C:Golgi membrane"/>
    <property type="evidence" value="ECO:0007669"/>
    <property type="project" value="UniProtKB-SubCell"/>
</dbReference>
<feature type="transmembrane region" description="Helical" evidence="10">
    <location>
        <begin position="36"/>
        <end position="54"/>
    </location>
</feature>
<sequence>MYPPATHYSALPTDPEDIYVYKSKPTWRRIVFTRRFLLGISGSLFIFLLIGFWSRRKLHSAQAALDAATLPEDLFVFNNVSRPHWLDVPLPEPLVLRIAVITRVDAYERRQSLRDNIFRGVGEKDISMVYRFFVGAAPHTEQGNTDRRLVEEENRKHNDIIVLDDIDDIPERISEKRYAAFKWAGSVPNSTYDYFLTVDSDTFVRFMPLARRLPQLYGDKKINPREDPLIIGRMGSHLTYFLPTVPDGNKDEHLQDMHVKGPWFPYPIGIGYMISSALVNIFLSTDPPLTHHIHYPSDDVMIGTWIASLRYFPDKTIEFEEIPKNENDTSHTRFYPEPYLPYAVDTLIINDVPGWHDFPARGGQEGPITWDSICIHRLKAHEMKELRNRPEFLLEWDAKLS</sequence>
<evidence type="ECO:0000256" key="5">
    <source>
        <dbReference type="ARBA" id="ARBA00022692"/>
    </source>
</evidence>
<keyword evidence="9 10" id="KW-0472">Membrane</keyword>
<dbReference type="EC" id="2.4.1.-" evidence="10"/>
<name>A0A9P5NKB0_GYMJU</name>
<proteinExistence type="inferred from homology"/>
<dbReference type="OrthoDB" id="3001461at2759"/>
<evidence type="ECO:0000256" key="6">
    <source>
        <dbReference type="ARBA" id="ARBA00022968"/>
    </source>
</evidence>
<dbReference type="Proteomes" id="UP000724874">
    <property type="component" value="Unassembled WGS sequence"/>
</dbReference>
<dbReference type="InterPro" id="IPR002659">
    <property type="entry name" value="Glyco_trans_31"/>
</dbReference>
<gene>
    <name evidence="11" type="ORF">CPB84DRAFT_1964149</name>
</gene>
<keyword evidence="5 10" id="KW-0812">Transmembrane</keyword>
<dbReference type="PANTHER" id="PTHR11214:SF351">
    <property type="entry name" value="BETA-1,3-GALACTOSYLTRANSFERASE PVG3"/>
    <property type="match status" value="1"/>
</dbReference>